<evidence type="ECO:0000256" key="2">
    <source>
        <dbReference type="ARBA" id="ARBA00022448"/>
    </source>
</evidence>
<dbReference type="Pfam" id="PF00496">
    <property type="entry name" value="SBP_bac_5"/>
    <property type="match status" value="1"/>
</dbReference>
<dbReference type="InParanoid" id="A0A7L4YKV6"/>
<name>A0A7L4YKV6_9ACTN</name>
<dbReference type="PANTHER" id="PTHR30290">
    <property type="entry name" value="PERIPLASMIC BINDING COMPONENT OF ABC TRANSPORTER"/>
    <property type="match status" value="1"/>
</dbReference>
<accession>A0A7L4YKV6</accession>
<proteinExistence type="inferred from homology"/>
<evidence type="ECO:0000313" key="6">
    <source>
        <dbReference type="EMBL" id="QHB99691.1"/>
    </source>
</evidence>
<dbReference type="Gene3D" id="3.40.190.10">
    <property type="entry name" value="Periplasmic binding protein-like II"/>
    <property type="match status" value="1"/>
</dbReference>
<keyword evidence="2" id="KW-0813">Transport</keyword>
<dbReference type="PROSITE" id="PS51257">
    <property type="entry name" value="PROKAR_LIPOPROTEIN"/>
    <property type="match status" value="1"/>
</dbReference>
<dbReference type="GO" id="GO:0043190">
    <property type="term" value="C:ATP-binding cassette (ABC) transporter complex"/>
    <property type="evidence" value="ECO:0007669"/>
    <property type="project" value="InterPro"/>
</dbReference>
<reference evidence="6 7" key="1">
    <citation type="journal article" date="2018" name="Int. J. Syst. Evol. Microbiol.">
        <title>Epidermidibacterium keratini gen. nov., sp. nov., a member of the family Sporichthyaceae, isolated from keratin epidermis.</title>
        <authorList>
            <person name="Lee D.G."/>
            <person name="Trujillo M.E."/>
            <person name="Kang S."/>
            <person name="Nam J.J."/>
            <person name="Kim Y.J."/>
        </authorList>
    </citation>
    <scope>NUCLEOTIDE SEQUENCE [LARGE SCALE GENOMIC DNA]</scope>
    <source>
        <strain evidence="6 7">EPI-7</strain>
    </source>
</reference>
<organism evidence="6 7">
    <name type="scientific">Epidermidibacterium keratini</name>
    <dbReference type="NCBI Taxonomy" id="1891644"/>
    <lineage>
        <taxon>Bacteria</taxon>
        <taxon>Bacillati</taxon>
        <taxon>Actinomycetota</taxon>
        <taxon>Actinomycetes</taxon>
        <taxon>Sporichthyales</taxon>
        <taxon>Sporichthyaceae</taxon>
        <taxon>Epidermidibacterium</taxon>
    </lineage>
</organism>
<dbReference type="InterPro" id="IPR000914">
    <property type="entry name" value="SBP_5_dom"/>
</dbReference>
<dbReference type="InterPro" id="IPR039424">
    <property type="entry name" value="SBP_5"/>
</dbReference>
<dbReference type="SUPFAM" id="SSF53850">
    <property type="entry name" value="Periplasmic binding protein-like II"/>
    <property type="match status" value="1"/>
</dbReference>
<comment type="similarity">
    <text evidence="1">Belongs to the bacterial solute-binding protein 5 family.</text>
</comment>
<dbReference type="AlphaFoldDB" id="A0A7L4YKV6"/>
<gene>
    <name evidence="6" type="ORF">EK0264_04910</name>
</gene>
<keyword evidence="3 4" id="KW-0732">Signal</keyword>
<dbReference type="FunCoup" id="A0A7L4YKV6">
    <property type="interactions" value="69"/>
</dbReference>
<dbReference type="RefSeq" id="WP_159543503.1">
    <property type="nucleotide sequence ID" value="NZ_CP047156.1"/>
</dbReference>
<feature type="chain" id="PRO_5029529594" description="Solute-binding protein family 5 domain-containing protein" evidence="4">
    <location>
        <begin position="25"/>
        <end position="528"/>
    </location>
</feature>
<evidence type="ECO:0000313" key="7">
    <source>
        <dbReference type="Proteomes" id="UP000463857"/>
    </source>
</evidence>
<dbReference type="OrthoDB" id="9803988at2"/>
<dbReference type="GO" id="GO:0015833">
    <property type="term" value="P:peptide transport"/>
    <property type="evidence" value="ECO:0007669"/>
    <property type="project" value="TreeGrafter"/>
</dbReference>
<sequence length="528" mass="56654">MTLTLSRRCVPLGALLTVALLVLAACGSAPNRTEGHQGQYVDEIPLQDDFDPEAHFDYAYSVATSSWDPTQSVSGYDFVFLAPVYDRLVWSSPNGDLEPMLATSWTPTADGTAVDLTLREGVTFSDGTPFNAEAVKINLDRAVGEGSRIATEIAQLESVEIIDEYTVRLVAPTGAGALVGSLSQRAGMMASPAAIESGTLGQQPVGAGVYVVTETVAANYTDFAKREGYWDPSVQRVATMTFQLMTDDQTRLNALLSGQVDGASVRAFQMNAADRAGFNMVSRPTSLFAYLTVNSAQAPFDNPLVLEALNYAIDREAIGNGFYEGMCRPQIQPWPEDSFAYSDEIGDGLDVWAYDPEKARALLADAGYPDGIEMTAVTTNVTAYMQLSEAIQYQLGQVGIDMTIQAVPTPQVIETFSVQKSVQANINPYSGVADPHGVASRHLLPGATYDVGAPVSQQITDLALQAATPVDPQERAPLYAQMMQAMIDNPTHLMPICSLYAIDAFSDNVSSVSMNTLGMQDLRGVALS</sequence>
<evidence type="ECO:0000256" key="3">
    <source>
        <dbReference type="ARBA" id="ARBA00022729"/>
    </source>
</evidence>
<dbReference type="GO" id="GO:1904680">
    <property type="term" value="F:peptide transmembrane transporter activity"/>
    <property type="evidence" value="ECO:0007669"/>
    <property type="project" value="TreeGrafter"/>
</dbReference>
<feature type="domain" description="Solute-binding protein family 5" evidence="5">
    <location>
        <begin position="97"/>
        <end position="412"/>
    </location>
</feature>
<dbReference type="InterPro" id="IPR030678">
    <property type="entry name" value="Peptide/Ni-bd"/>
</dbReference>
<feature type="signal peptide" evidence="4">
    <location>
        <begin position="1"/>
        <end position="24"/>
    </location>
</feature>
<evidence type="ECO:0000259" key="5">
    <source>
        <dbReference type="Pfam" id="PF00496"/>
    </source>
</evidence>
<evidence type="ECO:0000256" key="4">
    <source>
        <dbReference type="SAM" id="SignalP"/>
    </source>
</evidence>
<protein>
    <recommendedName>
        <fullName evidence="5">Solute-binding protein family 5 domain-containing protein</fullName>
    </recommendedName>
</protein>
<dbReference type="PIRSF" id="PIRSF002741">
    <property type="entry name" value="MppA"/>
    <property type="match status" value="1"/>
</dbReference>
<dbReference type="KEGG" id="eke:EK0264_04910"/>
<dbReference type="PANTHER" id="PTHR30290:SF9">
    <property type="entry name" value="OLIGOPEPTIDE-BINDING PROTEIN APPA"/>
    <property type="match status" value="1"/>
</dbReference>
<dbReference type="Proteomes" id="UP000463857">
    <property type="component" value="Chromosome"/>
</dbReference>
<keyword evidence="7" id="KW-1185">Reference proteome</keyword>
<dbReference type="GO" id="GO:0042597">
    <property type="term" value="C:periplasmic space"/>
    <property type="evidence" value="ECO:0007669"/>
    <property type="project" value="UniProtKB-ARBA"/>
</dbReference>
<evidence type="ECO:0000256" key="1">
    <source>
        <dbReference type="ARBA" id="ARBA00005695"/>
    </source>
</evidence>
<dbReference type="Gene3D" id="3.10.105.10">
    <property type="entry name" value="Dipeptide-binding Protein, Domain 3"/>
    <property type="match status" value="1"/>
</dbReference>
<dbReference type="EMBL" id="CP047156">
    <property type="protein sequence ID" value="QHB99691.1"/>
    <property type="molecule type" value="Genomic_DNA"/>
</dbReference>